<dbReference type="OrthoDB" id="537362at2759"/>
<dbReference type="InParanoid" id="A8INT8"/>
<accession>A8INT8</accession>
<dbReference type="AlphaFoldDB" id="A8INT8"/>
<dbReference type="Proteomes" id="UP000006906">
    <property type="component" value="Chromosome 6"/>
</dbReference>
<dbReference type="PaxDb" id="3055-EDP05015"/>
<organism evidence="1 2">
    <name type="scientific">Chlamydomonas reinhardtii</name>
    <name type="common">Chlamydomonas smithii</name>
    <dbReference type="NCBI Taxonomy" id="3055"/>
    <lineage>
        <taxon>Eukaryota</taxon>
        <taxon>Viridiplantae</taxon>
        <taxon>Chlorophyta</taxon>
        <taxon>core chlorophytes</taxon>
        <taxon>Chlorophyceae</taxon>
        <taxon>CS clade</taxon>
        <taxon>Chlamydomonadales</taxon>
        <taxon>Chlamydomonadaceae</taxon>
        <taxon>Chlamydomonas</taxon>
    </lineage>
</organism>
<dbReference type="RefSeq" id="XP_042924292.1">
    <property type="nucleotide sequence ID" value="XM_043063586.1"/>
</dbReference>
<evidence type="ECO:0000313" key="1">
    <source>
        <dbReference type="EMBL" id="PNW82938.1"/>
    </source>
</evidence>
<sequence length="103" mass="10491">MDTMLQVHLFAFSGLLLEQSGRQLDGCCRGSSSSSNSSSSSPGRGGCGVAWCGLRRGGCGLLAAIFVHAAACLAGLWADPVPLAVHYVIAVAMAAAVSWMTCS</sequence>
<keyword evidence="2" id="KW-1185">Reference proteome</keyword>
<name>A8INT8_CHLRE</name>
<evidence type="ECO:0000313" key="2">
    <source>
        <dbReference type="Proteomes" id="UP000006906"/>
    </source>
</evidence>
<protein>
    <submittedName>
        <fullName evidence="1">Uncharacterized protein</fullName>
    </submittedName>
</protein>
<dbReference type="GeneID" id="5716981"/>
<reference evidence="1 2" key="1">
    <citation type="journal article" date="2007" name="Science">
        <title>The Chlamydomonas genome reveals the evolution of key animal and plant functions.</title>
        <authorList>
            <person name="Merchant S.S."/>
            <person name="Prochnik S.E."/>
            <person name="Vallon O."/>
            <person name="Harris E.H."/>
            <person name="Karpowicz S.J."/>
            <person name="Witman G.B."/>
            <person name="Terry A."/>
            <person name="Salamov A."/>
            <person name="Fritz-Laylin L.K."/>
            <person name="Marechal-Drouard L."/>
            <person name="Marshall W.F."/>
            <person name="Qu L.H."/>
            <person name="Nelson D.R."/>
            <person name="Sanderfoot A.A."/>
            <person name="Spalding M.H."/>
            <person name="Kapitonov V.V."/>
            <person name="Ren Q."/>
            <person name="Ferris P."/>
            <person name="Lindquist E."/>
            <person name="Shapiro H."/>
            <person name="Lucas S.M."/>
            <person name="Grimwood J."/>
            <person name="Schmutz J."/>
            <person name="Cardol P."/>
            <person name="Cerutti H."/>
            <person name="Chanfreau G."/>
            <person name="Chen C.L."/>
            <person name="Cognat V."/>
            <person name="Croft M.T."/>
            <person name="Dent R."/>
            <person name="Dutcher S."/>
            <person name="Fernandez E."/>
            <person name="Fukuzawa H."/>
            <person name="Gonzalez-Ballester D."/>
            <person name="Gonzalez-Halphen D."/>
            <person name="Hallmann A."/>
            <person name="Hanikenne M."/>
            <person name="Hippler M."/>
            <person name="Inwood W."/>
            <person name="Jabbari K."/>
            <person name="Kalanon M."/>
            <person name="Kuras R."/>
            <person name="Lefebvre P.A."/>
            <person name="Lemaire S.D."/>
            <person name="Lobanov A.V."/>
            <person name="Lohr M."/>
            <person name="Manuell A."/>
            <person name="Meier I."/>
            <person name="Mets L."/>
            <person name="Mittag M."/>
            <person name="Mittelmeier T."/>
            <person name="Moroney J.V."/>
            <person name="Moseley J."/>
            <person name="Napoli C."/>
            <person name="Nedelcu A.M."/>
            <person name="Niyogi K."/>
            <person name="Novoselov S.V."/>
            <person name="Paulsen I.T."/>
            <person name="Pazour G."/>
            <person name="Purton S."/>
            <person name="Ral J.P."/>
            <person name="Riano-Pachon D.M."/>
            <person name="Riekhof W."/>
            <person name="Rymarquis L."/>
            <person name="Schroda M."/>
            <person name="Stern D."/>
            <person name="Umen J."/>
            <person name="Willows R."/>
            <person name="Wilson N."/>
            <person name="Zimmer S.L."/>
            <person name="Allmer J."/>
            <person name="Balk J."/>
            <person name="Bisova K."/>
            <person name="Chen C.J."/>
            <person name="Elias M."/>
            <person name="Gendler K."/>
            <person name="Hauser C."/>
            <person name="Lamb M.R."/>
            <person name="Ledford H."/>
            <person name="Long J.C."/>
            <person name="Minagawa J."/>
            <person name="Page M.D."/>
            <person name="Pan J."/>
            <person name="Pootakham W."/>
            <person name="Roje S."/>
            <person name="Rose A."/>
            <person name="Stahlberg E."/>
            <person name="Terauchi A.M."/>
            <person name="Yang P."/>
            <person name="Ball S."/>
            <person name="Bowler C."/>
            <person name="Dieckmann C.L."/>
            <person name="Gladyshev V.N."/>
            <person name="Green P."/>
            <person name="Jorgensen R."/>
            <person name="Mayfield S."/>
            <person name="Mueller-Roeber B."/>
            <person name="Rajamani S."/>
            <person name="Sayre R.T."/>
            <person name="Brokstein P."/>
            <person name="Dubchak I."/>
            <person name="Goodstein D."/>
            <person name="Hornick L."/>
            <person name="Huang Y.W."/>
            <person name="Jhaveri J."/>
            <person name="Luo Y."/>
            <person name="Martinez D."/>
            <person name="Ngau W.C."/>
            <person name="Otillar B."/>
            <person name="Poliakov A."/>
            <person name="Porter A."/>
            <person name="Szajkowski L."/>
            <person name="Werner G."/>
            <person name="Zhou K."/>
            <person name="Grigoriev I.V."/>
            <person name="Rokhsar D.S."/>
            <person name="Grossman A.R."/>
        </authorList>
    </citation>
    <scope>NUCLEOTIDE SEQUENCE [LARGE SCALE GENOMIC DNA]</scope>
    <source>
        <strain evidence="2">CC-503</strain>
    </source>
</reference>
<dbReference type="Gramene" id="PNW82938">
    <property type="protein sequence ID" value="PNW82938"/>
    <property type="gene ID" value="CHLRE_06g300326v5"/>
</dbReference>
<proteinExistence type="predicted"/>
<dbReference type="KEGG" id="cre:CHLRE_06g300326v5"/>
<gene>
    <name evidence="1" type="ORF">CHLRE_06g300326v5</name>
</gene>
<dbReference type="HOGENOM" id="CLU_2267585_0_0_1"/>
<dbReference type="EMBL" id="CM008967">
    <property type="protein sequence ID" value="PNW82938.1"/>
    <property type="molecule type" value="Genomic_DNA"/>
</dbReference>